<dbReference type="InterPro" id="IPR039426">
    <property type="entry name" value="TonB-dep_rcpt-like"/>
</dbReference>
<dbReference type="InterPro" id="IPR012910">
    <property type="entry name" value="Plug_dom"/>
</dbReference>
<evidence type="ECO:0000313" key="14">
    <source>
        <dbReference type="Proteomes" id="UP001156873"/>
    </source>
</evidence>
<dbReference type="PROSITE" id="PS52016">
    <property type="entry name" value="TONB_DEPENDENT_REC_3"/>
    <property type="match status" value="1"/>
</dbReference>
<keyword evidence="7 8" id="KW-0998">Cell outer membrane</keyword>
<feature type="domain" description="TonB-dependent receptor-like beta-barrel" evidence="11">
    <location>
        <begin position="453"/>
        <end position="925"/>
    </location>
</feature>
<accession>A0ABT6JSH4</accession>
<keyword evidence="6 8" id="KW-0472">Membrane</keyword>
<evidence type="ECO:0000256" key="5">
    <source>
        <dbReference type="ARBA" id="ARBA00023077"/>
    </source>
</evidence>
<feature type="domain" description="TonB-dependent receptor plug" evidence="12">
    <location>
        <begin position="63"/>
        <end position="182"/>
    </location>
</feature>
<comment type="caution">
    <text evidence="13">The sequence shown here is derived from an EMBL/GenBank/DDBJ whole genome shotgun (WGS) entry which is preliminary data.</text>
</comment>
<keyword evidence="5 9" id="KW-0798">TonB box</keyword>
<dbReference type="Pfam" id="PF00593">
    <property type="entry name" value="TonB_dep_Rec_b-barrel"/>
    <property type="match status" value="1"/>
</dbReference>
<dbReference type="PANTHER" id="PTHR47234:SF2">
    <property type="entry name" value="TONB-DEPENDENT RECEPTOR"/>
    <property type="match status" value="1"/>
</dbReference>
<dbReference type="RefSeq" id="WP_280577824.1">
    <property type="nucleotide sequence ID" value="NZ_JARXRO010000014.1"/>
</dbReference>
<organism evidence="13 14">
    <name type="scientific">Luteimonas kalidii</name>
    <dbReference type="NCBI Taxonomy" id="3042025"/>
    <lineage>
        <taxon>Bacteria</taxon>
        <taxon>Pseudomonadati</taxon>
        <taxon>Pseudomonadota</taxon>
        <taxon>Gammaproteobacteria</taxon>
        <taxon>Lysobacterales</taxon>
        <taxon>Lysobacteraceae</taxon>
        <taxon>Luteimonas</taxon>
    </lineage>
</organism>
<reference evidence="13 14" key="1">
    <citation type="submission" date="2023-04" db="EMBL/GenBank/DDBJ databases">
        <title>Luteimonas sp. M1R5S59.</title>
        <authorList>
            <person name="Sun J.-Q."/>
        </authorList>
    </citation>
    <scope>NUCLEOTIDE SEQUENCE [LARGE SCALE GENOMIC DNA]</scope>
    <source>
        <strain evidence="13 14">M1R5S59</strain>
    </source>
</reference>
<dbReference type="Pfam" id="PF07715">
    <property type="entry name" value="Plug"/>
    <property type="match status" value="1"/>
</dbReference>
<feature type="chain" id="PRO_5046193600" evidence="10">
    <location>
        <begin position="31"/>
        <end position="966"/>
    </location>
</feature>
<dbReference type="InterPro" id="IPR037066">
    <property type="entry name" value="Plug_dom_sf"/>
</dbReference>
<feature type="signal peptide" evidence="10">
    <location>
        <begin position="1"/>
        <end position="30"/>
    </location>
</feature>
<evidence type="ECO:0000313" key="13">
    <source>
        <dbReference type="EMBL" id="MDH5833552.1"/>
    </source>
</evidence>
<gene>
    <name evidence="13" type="ORF">QFW81_06390</name>
</gene>
<evidence type="ECO:0000256" key="4">
    <source>
        <dbReference type="ARBA" id="ARBA00022692"/>
    </source>
</evidence>
<dbReference type="Gene3D" id="2.40.170.20">
    <property type="entry name" value="TonB-dependent receptor, beta-barrel domain"/>
    <property type="match status" value="1"/>
</dbReference>
<keyword evidence="4 8" id="KW-0812">Transmembrane</keyword>
<dbReference type="EMBL" id="JARXRO010000014">
    <property type="protein sequence ID" value="MDH5833552.1"/>
    <property type="molecule type" value="Genomic_DNA"/>
</dbReference>
<dbReference type="SUPFAM" id="SSF56935">
    <property type="entry name" value="Porins"/>
    <property type="match status" value="1"/>
</dbReference>
<keyword evidence="13" id="KW-0675">Receptor</keyword>
<dbReference type="PANTHER" id="PTHR47234">
    <property type="match status" value="1"/>
</dbReference>
<evidence type="ECO:0000256" key="7">
    <source>
        <dbReference type="ARBA" id="ARBA00023237"/>
    </source>
</evidence>
<dbReference type="Proteomes" id="UP001156873">
    <property type="component" value="Unassembled WGS sequence"/>
</dbReference>
<keyword evidence="3 8" id="KW-1134">Transmembrane beta strand</keyword>
<evidence type="ECO:0000256" key="9">
    <source>
        <dbReference type="RuleBase" id="RU003357"/>
    </source>
</evidence>
<evidence type="ECO:0000256" key="8">
    <source>
        <dbReference type="PROSITE-ProRule" id="PRU01360"/>
    </source>
</evidence>
<dbReference type="Gene3D" id="2.170.130.10">
    <property type="entry name" value="TonB-dependent receptor, plug domain"/>
    <property type="match status" value="1"/>
</dbReference>
<evidence type="ECO:0000256" key="3">
    <source>
        <dbReference type="ARBA" id="ARBA00022452"/>
    </source>
</evidence>
<name>A0ABT6JSH4_9GAMM</name>
<comment type="similarity">
    <text evidence="8 9">Belongs to the TonB-dependent receptor family.</text>
</comment>
<comment type="subcellular location">
    <subcellularLocation>
        <location evidence="1 8">Cell outer membrane</location>
        <topology evidence="1 8">Multi-pass membrane protein</topology>
    </subcellularLocation>
</comment>
<sequence>MVDVRIRTLPATASGLALAIGLALSGAADAQDVPTSEREAGDATRTLDRISVTGSRIKRADIEAALPVTVIQKEEIEAQGISSAEQLLMYMNIAGNGSDNLAANAGIAPADLRGNNGVSGANLRGQGADATLVLLNGRRVATHGLRGTAVDLNSIPFAAIDRVEVLRDGASAVYGTDAIGGVINFITRTDYQGAQAAAFIDVTEDGGGNIYRTDFLVGGGDLDTDRWNAFMSIGARKNDILRGHERDFSNTFQPERGLSPDTRGAPFATIFNQVGGLTGTELIAQDGASVNGVNTLDLPGGSGCEAGGDRMGPYDHRLWASDPANVASRYGCAWDYPAAAVIQQPLETMQAIGRATFRIDDSQQAYVEFMGSHATANRIFEPNQISSSAVDTAVFNPSTWYPLNDRTQATYDMVYDALAGYFGEAQLDYGAPIAYRWRCMACGPREIETTTKAYRFMAGLDGSLGGWDYTLGLSRASSESESELGTGYHFVEGLQAAFAGGLLNPFLMPGQEQSPDAIAALDAASAQGVVLYGGKSTVTTFDAAFTGSIGQLRGGDLQVAVGVDLRREQFEFNGDRRDAATRPAIFNAPFDDANALPEVSRDVKAVFAEIYLPFFDSLDVTLAGRYDHYTGFGGTANPKVSFKWQPIDWVAVRGAYSTGFKVPEFSKLFSGITASQNNALDLADPATCPGGVVNVSVPGCEQIDPDILTGGNPALRPEESRQKSLGVVISPVDWFNMSLDWWEIERINTIRTGPDLDVLRDNYALFEDNWIRDANGDVVFIDRRFVNSGGSLMSGVELDANVRGELAGGDWNLNLNGSYLDNYQEKLFEFLPYSDNQVGQYIRYWSIPLRWKHSVAFSWARGDWSHTLSQLYRHGYRDEEPTSVANDHYIPSQWDPDVDRYVTYNYSASYSGFEGLKLTFGVKNLLDEDPPFTAHKNDWASGAGWEPRIADPRGRAYTLLVEYTFW</sequence>
<protein>
    <submittedName>
        <fullName evidence="13">TonB-dependent receptor</fullName>
    </submittedName>
</protein>
<keyword evidence="10" id="KW-0732">Signal</keyword>
<dbReference type="InterPro" id="IPR036942">
    <property type="entry name" value="Beta-barrel_TonB_sf"/>
</dbReference>
<evidence type="ECO:0000256" key="1">
    <source>
        <dbReference type="ARBA" id="ARBA00004571"/>
    </source>
</evidence>
<evidence type="ECO:0000256" key="10">
    <source>
        <dbReference type="SAM" id="SignalP"/>
    </source>
</evidence>
<evidence type="ECO:0000259" key="11">
    <source>
        <dbReference type="Pfam" id="PF00593"/>
    </source>
</evidence>
<evidence type="ECO:0000256" key="2">
    <source>
        <dbReference type="ARBA" id="ARBA00022448"/>
    </source>
</evidence>
<keyword evidence="2 8" id="KW-0813">Transport</keyword>
<evidence type="ECO:0000256" key="6">
    <source>
        <dbReference type="ARBA" id="ARBA00023136"/>
    </source>
</evidence>
<evidence type="ECO:0000259" key="12">
    <source>
        <dbReference type="Pfam" id="PF07715"/>
    </source>
</evidence>
<proteinExistence type="inferred from homology"/>
<dbReference type="InterPro" id="IPR000531">
    <property type="entry name" value="Beta-barrel_TonB"/>
</dbReference>
<keyword evidence="14" id="KW-1185">Reference proteome</keyword>